<evidence type="ECO:0000313" key="1">
    <source>
        <dbReference type="EMBL" id="GIQ85346.1"/>
    </source>
</evidence>
<reference evidence="1 2" key="1">
    <citation type="journal article" date="2018" name="PLoS ONE">
        <title>The draft genome of Kipferlia bialata reveals reductive genome evolution in fornicate parasites.</title>
        <authorList>
            <person name="Tanifuji G."/>
            <person name="Takabayashi S."/>
            <person name="Kume K."/>
            <person name="Takagi M."/>
            <person name="Nakayama T."/>
            <person name="Kamikawa R."/>
            <person name="Inagaki Y."/>
            <person name="Hashimoto T."/>
        </authorList>
    </citation>
    <scope>NUCLEOTIDE SEQUENCE [LARGE SCALE GENOMIC DNA]</scope>
    <source>
        <strain evidence="1">NY0173</strain>
    </source>
</reference>
<name>A0A9K3GK86_9EUKA</name>
<feature type="non-terminal residue" evidence="1">
    <location>
        <position position="1"/>
    </location>
</feature>
<dbReference type="Proteomes" id="UP000265618">
    <property type="component" value="Unassembled WGS sequence"/>
</dbReference>
<sequence>GQHRNPACADADVELKLVTHTIGPKLTMCRMVVSRGSWQDATAVADVVYAEAQDRIAKGTRVKITSELKRYVKCDVVLGTE</sequence>
<organism evidence="1 2">
    <name type="scientific">Kipferlia bialata</name>
    <dbReference type="NCBI Taxonomy" id="797122"/>
    <lineage>
        <taxon>Eukaryota</taxon>
        <taxon>Metamonada</taxon>
        <taxon>Carpediemonas-like organisms</taxon>
        <taxon>Kipferlia</taxon>
    </lineage>
</organism>
<comment type="caution">
    <text evidence="1">The sequence shown here is derived from an EMBL/GenBank/DDBJ whole genome shotgun (WGS) entry which is preliminary data.</text>
</comment>
<keyword evidence="2" id="KW-1185">Reference proteome</keyword>
<accession>A0A9K3GK86</accession>
<protein>
    <submittedName>
        <fullName evidence="1">Uncharacterized protein</fullName>
    </submittedName>
</protein>
<evidence type="ECO:0000313" key="2">
    <source>
        <dbReference type="Proteomes" id="UP000265618"/>
    </source>
</evidence>
<dbReference type="AlphaFoldDB" id="A0A9K3GK86"/>
<proteinExistence type="predicted"/>
<dbReference type="EMBL" id="BDIP01001894">
    <property type="protein sequence ID" value="GIQ85346.1"/>
    <property type="molecule type" value="Genomic_DNA"/>
</dbReference>
<gene>
    <name evidence="1" type="ORF">KIPB_006996</name>
</gene>